<dbReference type="PROSITE" id="PS50977">
    <property type="entry name" value="HTH_TETR_2"/>
    <property type="match status" value="1"/>
</dbReference>
<evidence type="ECO:0000256" key="2">
    <source>
        <dbReference type="PROSITE-ProRule" id="PRU00335"/>
    </source>
</evidence>
<sequence length="171" mass="18488">MRVAATHLSRDGAAGVSMSSIAKDAGVTRALIYRYFPGKQALLDAVLRHESERLLAATEPDPKLSARDNLHRSLNAYLDFFSASSGGVRELYTASANPVARELVEANHELQATRILQVLELDDTPRHRLAAGGWLALVEFTGRRVVEGAPRDDAVDLCITALVALLGQDLA</sequence>
<accession>A0ABX7Y763</accession>
<reference evidence="4 5" key="1">
    <citation type="submission" date="2021-03" db="EMBL/GenBank/DDBJ databases">
        <title>Human Oral Microbial Genomes.</title>
        <authorList>
            <person name="Johnston C.D."/>
            <person name="Chen T."/>
            <person name="Dewhirst F.E."/>
        </authorList>
    </citation>
    <scope>NUCLEOTIDE SEQUENCE [LARGE SCALE GENOMIC DNA]</scope>
    <source>
        <strain evidence="4 5">DSMZ 100122</strain>
    </source>
</reference>
<evidence type="ECO:0000256" key="1">
    <source>
        <dbReference type="ARBA" id="ARBA00023125"/>
    </source>
</evidence>
<evidence type="ECO:0000259" key="3">
    <source>
        <dbReference type="PROSITE" id="PS50977"/>
    </source>
</evidence>
<dbReference type="PANTHER" id="PTHR30055:SF174">
    <property type="entry name" value="TRANSCRIPTIONAL REGULATORY PROTEIN (PROBABLY TETR-FAMILY)-RELATED"/>
    <property type="match status" value="1"/>
</dbReference>
<keyword evidence="5" id="KW-1185">Reference proteome</keyword>
<evidence type="ECO:0000313" key="4">
    <source>
        <dbReference type="EMBL" id="QUC08363.1"/>
    </source>
</evidence>
<feature type="DNA-binding region" description="H-T-H motif" evidence="2">
    <location>
        <begin position="17"/>
        <end position="36"/>
    </location>
</feature>
<dbReference type="Proteomes" id="UP000678513">
    <property type="component" value="Chromosome"/>
</dbReference>
<dbReference type="RefSeq" id="WP_212324160.1">
    <property type="nucleotide sequence ID" value="NZ_AP024463.1"/>
</dbReference>
<evidence type="ECO:0000313" key="5">
    <source>
        <dbReference type="Proteomes" id="UP000678513"/>
    </source>
</evidence>
<proteinExistence type="predicted"/>
<feature type="domain" description="HTH tetR-type" evidence="3">
    <location>
        <begin position="1"/>
        <end position="54"/>
    </location>
</feature>
<name>A0ABX7Y763_9ACTN</name>
<dbReference type="PANTHER" id="PTHR30055">
    <property type="entry name" value="HTH-TYPE TRANSCRIPTIONAL REGULATOR RUTR"/>
    <property type="match status" value="1"/>
</dbReference>
<protein>
    <submittedName>
        <fullName evidence="4">TetR/AcrR family transcriptional regulator</fullName>
    </submittedName>
</protein>
<gene>
    <name evidence="4" type="ORF">J5A65_00995</name>
</gene>
<dbReference type="Pfam" id="PF00440">
    <property type="entry name" value="TetR_N"/>
    <property type="match status" value="1"/>
</dbReference>
<dbReference type="InterPro" id="IPR001647">
    <property type="entry name" value="HTH_TetR"/>
</dbReference>
<dbReference type="EMBL" id="CP072384">
    <property type="protein sequence ID" value="QUC08363.1"/>
    <property type="molecule type" value="Genomic_DNA"/>
</dbReference>
<keyword evidence="1 2" id="KW-0238">DNA-binding</keyword>
<organism evidence="4 5">
    <name type="scientific">Arachnia rubra</name>
    <dbReference type="NCBI Taxonomy" id="1547448"/>
    <lineage>
        <taxon>Bacteria</taxon>
        <taxon>Bacillati</taxon>
        <taxon>Actinomycetota</taxon>
        <taxon>Actinomycetes</taxon>
        <taxon>Propionibacteriales</taxon>
        <taxon>Propionibacteriaceae</taxon>
        <taxon>Arachnia</taxon>
    </lineage>
</organism>
<dbReference type="InterPro" id="IPR009057">
    <property type="entry name" value="Homeodomain-like_sf"/>
</dbReference>
<dbReference type="SUPFAM" id="SSF46689">
    <property type="entry name" value="Homeodomain-like"/>
    <property type="match status" value="1"/>
</dbReference>
<dbReference type="InterPro" id="IPR050109">
    <property type="entry name" value="HTH-type_TetR-like_transc_reg"/>
</dbReference>
<dbReference type="Gene3D" id="1.10.357.10">
    <property type="entry name" value="Tetracycline Repressor, domain 2"/>
    <property type="match status" value="1"/>
</dbReference>